<proteinExistence type="predicted"/>
<accession>A0A158HT69</accession>
<sequence length="134" mass="15010">MSRYLIKTMCDDAAVELRFVRADSLKNGTTRFTGECPACGHYHSVERKAAPSTLRTNPKADPRRDVTIHGTSIKLKVPYSMSTWQKFAIGNVRFEMIGNGVFCKALDPIPDSWFVDLAADVIEDTVEQDELDLV</sequence>
<name>A0A158HT69_9BURK</name>
<dbReference type="AlphaFoldDB" id="A0A158HT69"/>
<protein>
    <submittedName>
        <fullName evidence="1">Uncharacterized protein</fullName>
    </submittedName>
</protein>
<comment type="caution">
    <text evidence="1">The sequence shown here is derived from an EMBL/GenBank/DDBJ whole genome shotgun (WGS) entry which is preliminary data.</text>
</comment>
<dbReference type="RefSeq" id="WP_061146720.1">
    <property type="nucleotide sequence ID" value="NZ_FCOM02000007.1"/>
</dbReference>
<gene>
    <name evidence="1" type="ORF">AWB74_02106</name>
</gene>
<dbReference type="EMBL" id="FCOM02000007">
    <property type="protein sequence ID" value="SAL47121.1"/>
    <property type="molecule type" value="Genomic_DNA"/>
</dbReference>
<evidence type="ECO:0000313" key="2">
    <source>
        <dbReference type="Proteomes" id="UP000055019"/>
    </source>
</evidence>
<evidence type="ECO:0000313" key="1">
    <source>
        <dbReference type="EMBL" id="SAL47121.1"/>
    </source>
</evidence>
<reference evidence="1" key="1">
    <citation type="submission" date="2016-01" db="EMBL/GenBank/DDBJ databases">
        <authorList>
            <person name="Peeters C."/>
        </authorList>
    </citation>
    <scope>NUCLEOTIDE SEQUENCE [LARGE SCALE GENOMIC DNA]</scope>
    <source>
        <strain evidence="1">LMG 29317</strain>
    </source>
</reference>
<organism evidence="1 2">
    <name type="scientific">Caballeronia arvi</name>
    <dbReference type="NCBI Taxonomy" id="1777135"/>
    <lineage>
        <taxon>Bacteria</taxon>
        <taxon>Pseudomonadati</taxon>
        <taxon>Pseudomonadota</taxon>
        <taxon>Betaproteobacteria</taxon>
        <taxon>Burkholderiales</taxon>
        <taxon>Burkholderiaceae</taxon>
        <taxon>Caballeronia</taxon>
    </lineage>
</organism>
<dbReference type="Proteomes" id="UP000055019">
    <property type="component" value="Unassembled WGS sequence"/>
</dbReference>
<keyword evidence="2" id="KW-1185">Reference proteome</keyword>